<sequence length="139" mass="15680">MTDRRPAGKYNNIVKSINTNSSAGANAQTDVLKTLRCVFCQKDKPLEAFSATMISKATYNPYAPPSFNAKKKVISCKNCTSSSTTHLTCMICSKRKPLNNFANTQRKNHDRARCKLCIEKRQEEDVWSDNDITDSDDDY</sequence>
<dbReference type="AlphaFoldDB" id="S2JMU3"/>
<name>S2JMU3_MUCC1</name>
<reference evidence="3" key="1">
    <citation type="submission" date="2013-05" db="EMBL/GenBank/DDBJ databases">
        <title>The Genome sequence of Mucor circinelloides f. circinelloides 1006PhL.</title>
        <authorList>
            <consortium name="The Broad Institute Genomics Platform"/>
            <person name="Cuomo C."/>
            <person name="Earl A."/>
            <person name="Findley K."/>
            <person name="Lee S.C."/>
            <person name="Walker B."/>
            <person name="Young S."/>
            <person name="Zeng Q."/>
            <person name="Gargeya S."/>
            <person name="Fitzgerald M."/>
            <person name="Haas B."/>
            <person name="Abouelleil A."/>
            <person name="Allen A.W."/>
            <person name="Alvarado L."/>
            <person name="Arachchi H.M."/>
            <person name="Berlin A.M."/>
            <person name="Chapman S.B."/>
            <person name="Gainer-Dewar J."/>
            <person name="Goldberg J."/>
            <person name="Griggs A."/>
            <person name="Gujja S."/>
            <person name="Hansen M."/>
            <person name="Howarth C."/>
            <person name="Imamovic A."/>
            <person name="Ireland A."/>
            <person name="Larimer J."/>
            <person name="McCowan C."/>
            <person name="Murphy C."/>
            <person name="Pearson M."/>
            <person name="Poon T.W."/>
            <person name="Priest M."/>
            <person name="Roberts A."/>
            <person name="Saif S."/>
            <person name="Shea T."/>
            <person name="Sisk P."/>
            <person name="Sykes S."/>
            <person name="Wortman J."/>
            <person name="Nusbaum C."/>
            <person name="Birren B."/>
        </authorList>
    </citation>
    <scope>NUCLEOTIDE SEQUENCE [LARGE SCALE GENOMIC DNA]</scope>
    <source>
        <strain evidence="3">1006PhL</strain>
    </source>
</reference>
<feature type="domain" description="Stc1" evidence="1">
    <location>
        <begin position="36"/>
        <end position="118"/>
    </location>
</feature>
<evidence type="ECO:0000313" key="2">
    <source>
        <dbReference type="EMBL" id="EPB83863.1"/>
    </source>
</evidence>
<dbReference type="InterPro" id="IPR024630">
    <property type="entry name" value="Stc1"/>
</dbReference>
<dbReference type="STRING" id="1220926.S2JMU3"/>
<keyword evidence="3" id="KW-1185">Reference proteome</keyword>
<dbReference type="OMA" id="WSDNDIT"/>
<protein>
    <recommendedName>
        <fullName evidence="1">Stc1 domain-containing protein</fullName>
    </recommendedName>
</protein>
<dbReference type="InParanoid" id="S2JMU3"/>
<organism evidence="2 3">
    <name type="scientific">Mucor circinelloides f. circinelloides (strain 1006PhL)</name>
    <name type="common">Mucormycosis agent</name>
    <name type="synonym">Calyptromyces circinelloides</name>
    <dbReference type="NCBI Taxonomy" id="1220926"/>
    <lineage>
        <taxon>Eukaryota</taxon>
        <taxon>Fungi</taxon>
        <taxon>Fungi incertae sedis</taxon>
        <taxon>Mucoromycota</taxon>
        <taxon>Mucoromycotina</taxon>
        <taxon>Mucoromycetes</taxon>
        <taxon>Mucorales</taxon>
        <taxon>Mucorineae</taxon>
        <taxon>Mucoraceae</taxon>
        <taxon>Mucor</taxon>
    </lineage>
</organism>
<evidence type="ECO:0000313" key="3">
    <source>
        <dbReference type="Proteomes" id="UP000014254"/>
    </source>
</evidence>
<dbReference type="OrthoDB" id="3514033at2759"/>
<gene>
    <name evidence="2" type="ORF">HMPREF1544_09375</name>
</gene>
<accession>S2JMU3</accession>
<dbReference type="Proteomes" id="UP000014254">
    <property type="component" value="Unassembled WGS sequence"/>
</dbReference>
<dbReference type="Pfam" id="PF12898">
    <property type="entry name" value="Stc1"/>
    <property type="match status" value="1"/>
</dbReference>
<proteinExistence type="predicted"/>
<evidence type="ECO:0000259" key="1">
    <source>
        <dbReference type="Pfam" id="PF12898"/>
    </source>
</evidence>
<dbReference type="VEuPathDB" id="FungiDB:HMPREF1544_09375"/>
<dbReference type="EMBL" id="KE124056">
    <property type="protein sequence ID" value="EPB83863.1"/>
    <property type="molecule type" value="Genomic_DNA"/>
</dbReference>
<dbReference type="eggNOG" id="ENOG502SB6E">
    <property type="taxonomic scope" value="Eukaryota"/>
</dbReference>